<dbReference type="PANTHER" id="PTHR44520">
    <property type="entry name" value="RESPONSE REGULATOR RCP1-RELATED"/>
    <property type="match status" value="1"/>
</dbReference>
<dbReference type="CDD" id="cd17557">
    <property type="entry name" value="REC_Rcp-like"/>
    <property type="match status" value="1"/>
</dbReference>
<name>A0ABP7A4L4_9ACTN</name>
<dbReference type="EMBL" id="BAAAZO010000009">
    <property type="protein sequence ID" value="GAA3624817.1"/>
    <property type="molecule type" value="Genomic_DNA"/>
</dbReference>
<sequence>MQDTGGVIAVEDTHKRPILLVDNSPTDVELTVGAFRKNGITNNIIVVHDGTQALDLLLPSDDHEPLLPSIVLMDINMPRMGGLEALRRLRAVPTTQALPVIILSDSIEDRDVLESCHLNANGFVQKPVSYYKFIEVAHHLGVNYLNIDPSTDPPTPSR</sequence>
<evidence type="ECO:0000313" key="3">
    <source>
        <dbReference type="EMBL" id="GAA3624817.1"/>
    </source>
</evidence>
<reference evidence="4" key="1">
    <citation type="journal article" date="2019" name="Int. J. Syst. Evol. Microbiol.">
        <title>The Global Catalogue of Microorganisms (GCM) 10K type strain sequencing project: providing services to taxonomists for standard genome sequencing and annotation.</title>
        <authorList>
            <consortium name="The Broad Institute Genomics Platform"/>
            <consortium name="The Broad Institute Genome Sequencing Center for Infectious Disease"/>
            <person name="Wu L."/>
            <person name="Ma J."/>
        </authorList>
    </citation>
    <scope>NUCLEOTIDE SEQUENCE [LARGE SCALE GENOMIC DNA]</scope>
    <source>
        <strain evidence="4">JCM 16902</strain>
    </source>
</reference>
<dbReference type="SUPFAM" id="SSF52172">
    <property type="entry name" value="CheY-like"/>
    <property type="match status" value="1"/>
</dbReference>
<proteinExistence type="predicted"/>
<gene>
    <name evidence="3" type="ORF">GCM10022223_47380</name>
</gene>
<keyword evidence="1" id="KW-0597">Phosphoprotein</keyword>
<dbReference type="Pfam" id="PF00072">
    <property type="entry name" value="Response_reg"/>
    <property type="match status" value="1"/>
</dbReference>
<evidence type="ECO:0000256" key="1">
    <source>
        <dbReference type="PROSITE-ProRule" id="PRU00169"/>
    </source>
</evidence>
<dbReference type="SMART" id="SM00448">
    <property type="entry name" value="REC"/>
    <property type="match status" value="1"/>
</dbReference>
<dbReference type="Proteomes" id="UP001501074">
    <property type="component" value="Unassembled WGS sequence"/>
</dbReference>
<evidence type="ECO:0000259" key="2">
    <source>
        <dbReference type="PROSITE" id="PS50110"/>
    </source>
</evidence>
<dbReference type="InterPro" id="IPR001789">
    <property type="entry name" value="Sig_transdc_resp-reg_receiver"/>
</dbReference>
<dbReference type="InterPro" id="IPR052893">
    <property type="entry name" value="TCS_response_regulator"/>
</dbReference>
<keyword evidence="4" id="KW-1185">Reference proteome</keyword>
<feature type="modified residue" description="4-aspartylphosphate" evidence="1">
    <location>
        <position position="74"/>
    </location>
</feature>
<comment type="caution">
    <text evidence="3">The sequence shown here is derived from an EMBL/GenBank/DDBJ whole genome shotgun (WGS) entry which is preliminary data.</text>
</comment>
<accession>A0ABP7A4L4</accession>
<organism evidence="3 4">
    <name type="scientific">Kineosporia mesophila</name>
    <dbReference type="NCBI Taxonomy" id="566012"/>
    <lineage>
        <taxon>Bacteria</taxon>
        <taxon>Bacillati</taxon>
        <taxon>Actinomycetota</taxon>
        <taxon>Actinomycetes</taxon>
        <taxon>Kineosporiales</taxon>
        <taxon>Kineosporiaceae</taxon>
        <taxon>Kineosporia</taxon>
    </lineage>
</organism>
<dbReference type="InterPro" id="IPR011006">
    <property type="entry name" value="CheY-like_superfamily"/>
</dbReference>
<dbReference type="PROSITE" id="PS50110">
    <property type="entry name" value="RESPONSE_REGULATORY"/>
    <property type="match status" value="1"/>
</dbReference>
<feature type="domain" description="Response regulatory" evidence="2">
    <location>
        <begin position="17"/>
        <end position="141"/>
    </location>
</feature>
<protein>
    <submittedName>
        <fullName evidence="3">Response regulator</fullName>
    </submittedName>
</protein>
<dbReference type="Gene3D" id="3.40.50.2300">
    <property type="match status" value="1"/>
</dbReference>
<evidence type="ECO:0000313" key="4">
    <source>
        <dbReference type="Proteomes" id="UP001501074"/>
    </source>
</evidence>
<dbReference type="PANTHER" id="PTHR44520:SF1">
    <property type="entry name" value="TWO-COMPONENT SYSTEM REGULATORY PROTEIN"/>
    <property type="match status" value="1"/>
</dbReference>